<dbReference type="Proteomes" id="UP000190341">
    <property type="component" value="Unassembled WGS sequence"/>
</dbReference>
<dbReference type="OrthoDB" id="266279at2"/>
<sequence>MHRMTRFFLVALAPLLALPVSRAQQLSLDPQDAPLLSVTDDANSVRLQQAKVDTIVLGGLAQTTVELVFANHGGRLLEGQLNFPLRDGQRITGFALDIDGHMRDAVPVPKAKGRVAFEAIERKQVDPALLEQTAGNHFRLRVYPLPPGGTRTVRLVYSEDLALSQGKYRLPVSLTHARGVDVLQWSLRIQAADAMPTASGTLARELAFKRVAGGWETALQRKRYEGRGTLELQWPNEQQARVYTQQWGDEIYFLAEQPLPPAMAMPKRRPLPQNVAILWDSSASARNRNREAELSVLSRYVAALGTAEVSLIRLRDVAEPVQRFSIRDGDASGLLGSLRETIYDGASQLAGWKPLPGVREYLLFSDGLDNYGSQQDLPALPPDVRLYALHAAGAHADALRLRQWSEARGGHLIAIDSTSPQAAVDDLLSAPAQLLDVELVGGDDWVVPTRVPRDGVLRVAGRLTTQQGQLRLRYRDSQGQMQDVKLTIDGRQAALSGPVPQTWASYWISRWSADPQAHAEQIRQISERFGLVSAQTSLIVLETVEDYVEHDIAPPAELREAFALLRQRDRDQRDDLQHRRVEEVAARFEQRIQWWEQVWPKGVMPRPEPTVAYEAARSASEANRQR</sequence>
<dbReference type="PROSITE" id="PS51468">
    <property type="entry name" value="VIT"/>
    <property type="match status" value="1"/>
</dbReference>
<dbReference type="AlphaFoldDB" id="A0A1T5M0F3"/>
<feature type="signal peptide" evidence="1">
    <location>
        <begin position="1"/>
        <end position="23"/>
    </location>
</feature>
<dbReference type="InterPro" id="IPR013694">
    <property type="entry name" value="VIT"/>
</dbReference>
<evidence type="ECO:0000256" key="1">
    <source>
        <dbReference type="SAM" id="SignalP"/>
    </source>
</evidence>
<feature type="domain" description="VIT" evidence="2">
    <location>
        <begin position="31"/>
        <end position="159"/>
    </location>
</feature>
<dbReference type="EMBL" id="FUZV01000002">
    <property type="protein sequence ID" value="SKC81697.1"/>
    <property type="molecule type" value="Genomic_DNA"/>
</dbReference>
<evidence type="ECO:0000259" key="2">
    <source>
        <dbReference type="PROSITE" id="PS51468"/>
    </source>
</evidence>
<evidence type="ECO:0000313" key="3">
    <source>
        <dbReference type="EMBL" id="SKC81697.1"/>
    </source>
</evidence>
<organism evidence="3 4">
    <name type="scientific">Pseudoxanthomonas indica</name>
    <dbReference type="NCBI Taxonomy" id="428993"/>
    <lineage>
        <taxon>Bacteria</taxon>
        <taxon>Pseudomonadati</taxon>
        <taxon>Pseudomonadota</taxon>
        <taxon>Gammaproteobacteria</taxon>
        <taxon>Lysobacterales</taxon>
        <taxon>Lysobacteraceae</taxon>
        <taxon>Pseudoxanthomonas</taxon>
    </lineage>
</organism>
<accession>A0A1T5M0F3</accession>
<dbReference type="STRING" id="428993.SAMN06296058_3555"/>
<evidence type="ECO:0000313" key="4">
    <source>
        <dbReference type="Proteomes" id="UP000190341"/>
    </source>
</evidence>
<name>A0A1T5M0F3_9GAMM</name>
<reference evidence="3 4" key="1">
    <citation type="submission" date="2017-02" db="EMBL/GenBank/DDBJ databases">
        <authorList>
            <person name="Peterson S.W."/>
        </authorList>
    </citation>
    <scope>NUCLEOTIDE SEQUENCE [LARGE SCALE GENOMIC DNA]</scope>
    <source>
        <strain evidence="3 4">P15</strain>
    </source>
</reference>
<keyword evidence="1" id="KW-0732">Signal</keyword>
<feature type="chain" id="PRO_5012956457" evidence="1">
    <location>
        <begin position="24"/>
        <end position="626"/>
    </location>
</feature>
<keyword evidence="4" id="KW-1185">Reference proteome</keyword>
<dbReference type="Pfam" id="PF08487">
    <property type="entry name" value="VIT"/>
    <property type="match status" value="1"/>
</dbReference>
<gene>
    <name evidence="3" type="ORF">SAMN06296058_3555</name>
</gene>
<proteinExistence type="predicted"/>
<protein>
    <submittedName>
        <fullName evidence="3">Vault protein inter-alpha-trypsin domain-containing protein</fullName>
    </submittedName>
</protein>